<reference evidence="2 3" key="1">
    <citation type="submission" date="2022-12" db="EMBL/GenBank/DDBJ databases">
        <authorList>
            <person name="Mo P."/>
        </authorList>
    </citation>
    <scope>NUCLEOTIDE SEQUENCE [LARGE SCALE GENOMIC DNA]</scope>
    <source>
        <strain evidence="2 3">HUAS 2-6</strain>
    </source>
</reference>
<feature type="region of interest" description="Disordered" evidence="1">
    <location>
        <begin position="1"/>
        <end position="208"/>
    </location>
</feature>
<protein>
    <recommendedName>
        <fullName evidence="4">SAV-6107-like HEPN domain-containing protein</fullName>
    </recommendedName>
</protein>
<proteinExistence type="predicted"/>
<dbReference type="Proteomes" id="UP001212326">
    <property type="component" value="Chromosome"/>
</dbReference>
<gene>
    <name evidence="2" type="ORF">O1G22_29290</name>
</gene>
<dbReference type="EMBL" id="CP115300">
    <property type="protein sequence ID" value="WBO66606.1"/>
    <property type="molecule type" value="Genomic_DNA"/>
</dbReference>
<accession>A0ABY7P7P0</accession>
<sequence length="292" mass="31143">MSDRTSGSGDTHPTGRIRRPQDEDWTPEDARREPLPEDWLPGEPAPEPGAPTRRAGSVGPGSEGLTGDDLTPEDAPVHRPDPADMGRFVSRRPAGTGRSASRRPADEERSGSEGLRPGTEDLASGTSGLGGPEASGGTRPRADESGAPGESLMPDDGLGAPSSGEPTAREAHGTESRGPDAWPTAPGAPAAPARAGTGAPLLSHDETDRWERRMRELAAGFVEEPRGAVEKADHALEEIAGRFEEAVERRRRTLRRSWEATEDRGPGSDADTEQLRLALRDYRDLAERLLHS</sequence>
<name>A0ABY7P7P0_9ACTN</name>
<evidence type="ECO:0000313" key="3">
    <source>
        <dbReference type="Proteomes" id="UP001212326"/>
    </source>
</evidence>
<keyword evidence="3" id="KW-1185">Reference proteome</keyword>
<evidence type="ECO:0000313" key="2">
    <source>
        <dbReference type="EMBL" id="WBO66606.1"/>
    </source>
</evidence>
<evidence type="ECO:0000256" key="1">
    <source>
        <dbReference type="SAM" id="MobiDB-lite"/>
    </source>
</evidence>
<feature type="compositionally biased region" description="Low complexity" evidence="1">
    <location>
        <begin position="179"/>
        <end position="200"/>
    </location>
</feature>
<evidence type="ECO:0008006" key="4">
    <source>
        <dbReference type="Google" id="ProtNLM"/>
    </source>
</evidence>
<feature type="compositionally biased region" description="Polar residues" evidence="1">
    <location>
        <begin position="1"/>
        <end position="11"/>
    </location>
</feature>
<dbReference type="RefSeq" id="WP_270084055.1">
    <property type="nucleotide sequence ID" value="NZ_CP115300.1"/>
</dbReference>
<feature type="compositionally biased region" description="Basic and acidic residues" evidence="1">
    <location>
        <begin position="167"/>
        <end position="178"/>
    </location>
</feature>
<feature type="compositionally biased region" description="Basic and acidic residues" evidence="1">
    <location>
        <begin position="75"/>
        <end position="84"/>
    </location>
</feature>
<organism evidence="2 3">
    <name type="scientific">Streptomyces camelliae</name>
    <dbReference type="NCBI Taxonomy" id="3004093"/>
    <lineage>
        <taxon>Bacteria</taxon>
        <taxon>Bacillati</taxon>
        <taxon>Actinomycetota</taxon>
        <taxon>Actinomycetes</taxon>
        <taxon>Kitasatosporales</taxon>
        <taxon>Streptomycetaceae</taxon>
        <taxon>Streptomyces</taxon>
    </lineage>
</organism>